<keyword evidence="1" id="KW-1133">Transmembrane helix</keyword>
<protein>
    <submittedName>
        <fullName evidence="2">Uncharacterized protein</fullName>
    </submittedName>
</protein>
<gene>
    <name evidence="2" type="ORF">FDB51_06100</name>
</gene>
<evidence type="ECO:0000313" key="3">
    <source>
        <dbReference type="Proteomes" id="UP000473681"/>
    </source>
</evidence>
<evidence type="ECO:0000256" key="1">
    <source>
        <dbReference type="SAM" id="Phobius"/>
    </source>
</evidence>
<dbReference type="AlphaFoldDB" id="A0A846JTN7"/>
<comment type="caution">
    <text evidence="2">The sequence shown here is derived from an EMBL/GenBank/DDBJ whole genome shotgun (WGS) entry which is preliminary data.</text>
</comment>
<reference evidence="2 3" key="1">
    <citation type="submission" date="2019-04" db="EMBL/GenBank/DDBJ databases">
        <title>Genome sequencing of Clostridium botulinum Groups I-IV and Clostridium butyricum.</title>
        <authorList>
            <person name="Brunt J."/>
            <person name="Van Vliet A.H.M."/>
            <person name="Stringer S.C."/>
            <person name="Carter A.T."/>
            <person name="Peck M.W."/>
        </authorList>
    </citation>
    <scope>NUCLEOTIDE SEQUENCE [LARGE SCALE GENOMIC DNA]</scope>
    <source>
        <strain evidence="2 3">CB-K-33E</strain>
    </source>
</reference>
<dbReference type="Proteomes" id="UP000473681">
    <property type="component" value="Unassembled WGS sequence"/>
</dbReference>
<name>A0A846JTN7_CLOBO</name>
<keyword evidence="1" id="KW-0472">Membrane</keyword>
<sequence>MKTFIKSYDLSNIKLKYKFMYISYLSIVVFHFIVGKIKLYSIEYSQLLNLNTDSIFSLTTIILLPGALLYFLYNKLNDKTDRELKICNIFINLNLLIILISFSLLIFLLFIK</sequence>
<feature type="transmembrane region" description="Helical" evidence="1">
    <location>
        <begin position="21"/>
        <end position="42"/>
    </location>
</feature>
<evidence type="ECO:0000313" key="2">
    <source>
        <dbReference type="EMBL" id="NFN34715.1"/>
    </source>
</evidence>
<proteinExistence type="predicted"/>
<keyword evidence="1" id="KW-0812">Transmembrane</keyword>
<feature type="transmembrane region" description="Helical" evidence="1">
    <location>
        <begin position="54"/>
        <end position="73"/>
    </location>
</feature>
<feature type="transmembrane region" description="Helical" evidence="1">
    <location>
        <begin position="93"/>
        <end position="111"/>
    </location>
</feature>
<accession>A0A846JTN7</accession>
<organism evidence="2 3">
    <name type="scientific">Clostridium botulinum</name>
    <dbReference type="NCBI Taxonomy" id="1491"/>
    <lineage>
        <taxon>Bacteria</taxon>
        <taxon>Bacillati</taxon>
        <taxon>Bacillota</taxon>
        <taxon>Clostridia</taxon>
        <taxon>Eubacteriales</taxon>
        <taxon>Clostridiaceae</taxon>
        <taxon>Clostridium</taxon>
    </lineage>
</organism>
<dbReference type="EMBL" id="SWVK01000006">
    <property type="protein sequence ID" value="NFN34715.1"/>
    <property type="molecule type" value="Genomic_DNA"/>
</dbReference>